<keyword evidence="6" id="KW-1185">Reference proteome</keyword>
<keyword evidence="1" id="KW-1133">Transmembrane helix</keyword>
<dbReference type="EMBL" id="CAJOBA010039856">
    <property type="protein sequence ID" value="CAF4084575.1"/>
    <property type="molecule type" value="Genomic_DNA"/>
</dbReference>
<dbReference type="EMBL" id="CAJOBC010005892">
    <property type="protein sequence ID" value="CAF3879331.1"/>
    <property type="molecule type" value="Genomic_DNA"/>
</dbReference>
<reference evidence="2" key="1">
    <citation type="submission" date="2021-02" db="EMBL/GenBank/DDBJ databases">
        <authorList>
            <person name="Nowell W R."/>
        </authorList>
    </citation>
    <scope>NUCLEOTIDE SEQUENCE</scope>
</reference>
<accession>A0A814Q6K5</accession>
<evidence type="ECO:0000256" key="1">
    <source>
        <dbReference type="SAM" id="Phobius"/>
    </source>
</evidence>
<dbReference type="AlphaFoldDB" id="A0A814Q6K5"/>
<gene>
    <name evidence="2" type="ORF">GPM918_LOCUS19429</name>
    <name evidence="3" type="ORF">OVA965_LOCUS27573</name>
    <name evidence="4" type="ORF">SRO942_LOCUS19427</name>
    <name evidence="5" type="ORF">TMI583_LOCUS28324</name>
</gene>
<keyword evidence="1" id="KW-0472">Membrane</keyword>
<dbReference type="Proteomes" id="UP000677228">
    <property type="component" value="Unassembled WGS sequence"/>
</dbReference>
<feature type="transmembrane region" description="Helical" evidence="1">
    <location>
        <begin position="7"/>
        <end position="25"/>
    </location>
</feature>
<keyword evidence="1" id="KW-0812">Transmembrane</keyword>
<evidence type="ECO:0000313" key="6">
    <source>
        <dbReference type="Proteomes" id="UP000663829"/>
    </source>
</evidence>
<comment type="caution">
    <text evidence="2">The sequence shown here is derived from an EMBL/GenBank/DDBJ whole genome shotgun (WGS) entry which is preliminary data.</text>
</comment>
<organism evidence="2 6">
    <name type="scientific">Didymodactylos carnosus</name>
    <dbReference type="NCBI Taxonomy" id="1234261"/>
    <lineage>
        <taxon>Eukaryota</taxon>
        <taxon>Metazoa</taxon>
        <taxon>Spiralia</taxon>
        <taxon>Gnathifera</taxon>
        <taxon>Rotifera</taxon>
        <taxon>Eurotatoria</taxon>
        <taxon>Bdelloidea</taxon>
        <taxon>Philodinida</taxon>
        <taxon>Philodinidae</taxon>
        <taxon>Didymodactylos</taxon>
    </lineage>
</organism>
<dbReference type="Proteomes" id="UP000681722">
    <property type="component" value="Unassembled WGS sequence"/>
</dbReference>
<proteinExistence type="predicted"/>
<dbReference type="Proteomes" id="UP000682733">
    <property type="component" value="Unassembled WGS sequence"/>
</dbReference>
<sequence length="68" mass="7644">MRIVSQIVYLIVLLVIIAGIGLPQIEADHGHPCVGRRRRDDNAIGGDLLDRIRRTGCGRRRRDGLENK</sequence>
<evidence type="ECO:0000313" key="3">
    <source>
        <dbReference type="EMBL" id="CAF1279602.1"/>
    </source>
</evidence>
<protein>
    <submittedName>
        <fullName evidence="2">Uncharacterized protein</fullName>
    </submittedName>
</protein>
<evidence type="ECO:0000313" key="4">
    <source>
        <dbReference type="EMBL" id="CAF3879331.1"/>
    </source>
</evidence>
<dbReference type="EMBL" id="CAJNOK010018289">
    <property type="protein sequence ID" value="CAF1279602.1"/>
    <property type="molecule type" value="Genomic_DNA"/>
</dbReference>
<evidence type="ECO:0000313" key="5">
    <source>
        <dbReference type="EMBL" id="CAF4084575.1"/>
    </source>
</evidence>
<name>A0A814Q6K5_9BILA</name>
<evidence type="ECO:0000313" key="2">
    <source>
        <dbReference type="EMBL" id="CAF1115381.1"/>
    </source>
</evidence>
<dbReference type="Proteomes" id="UP000663829">
    <property type="component" value="Unassembled WGS sequence"/>
</dbReference>
<dbReference type="EMBL" id="CAJNOQ010005891">
    <property type="protein sequence ID" value="CAF1115381.1"/>
    <property type="molecule type" value="Genomic_DNA"/>
</dbReference>